<organism evidence="2">
    <name type="scientific">Bradyrhizobium diazoefficiens</name>
    <dbReference type="NCBI Taxonomy" id="1355477"/>
    <lineage>
        <taxon>Bacteria</taxon>
        <taxon>Pseudomonadati</taxon>
        <taxon>Pseudomonadota</taxon>
        <taxon>Alphaproteobacteria</taxon>
        <taxon>Hyphomicrobiales</taxon>
        <taxon>Nitrobacteraceae</taxon>
        <taxon>Bradyrhizobium</taxon>
    </lineage>
</organism>
<sequence>MGYDMEGLFIEGGQEICLEPTITHKENEQQAAQRGGAKYQGLPSQADKSRWFAARKDQQKYNRQKDRYREIELWGGLGRYPEQVDYQQRKDGRANNDVPASGPG</sequence>
<dbReference type="EMBL" id="AP023097">
    <property type="protein sequence ID" value="BCE76482.1"/>
    <property type="molecule type" value="Genomic_DNA"/>
</dbReference>
<proteinExistence type="predicted"/>
<evidence type="ECO:0000256" key="1">
    <source>
        <dbReference type="SAM" id="MobiDB-lite"/>
    </source>
</evidence>
<evidence type="ECO:0000313" key="2">
    <source>
        <dbReference type="EMBL" id="BCE76482.1"/>
    </source>
</evidence>
<reference evidence="2" key="1">
    <citation type="submission" date="2020-05" db="EMBL/GenBank/DDBJ databases">
        <title>Complete genome sequence of Bradyrhizobium diazoefficiens XF8 isolated from soybean nodule.</title>
        <authorList>
            <person name="Noda R."/>
            <person name="Kakizaki K."/>
            <person name="Minamisawa K."/>
        </authorList>
    </citation>
    <scope>NUCLEOTIDE SEQUENCE</scope>
    <source>
        <strain evidence="2">XF8</strain>
    </source>
</reference>
<dbReference type="AlphaFoldDB" id="A0A810BIE8"/>
<gene>
    <name evidence="2" type="ORF">XF8B_65930</name>
</gene>
<name>A0A810BIE8_9BRAD</name>
<protein>
    <submittedName>
        <fullName evidence="2">Uncharacterized protein</fullName>
    </submittedName>
</protein>
<feature type="region of interest" description="Disordered" evidence="1">
    <location>
        <begin position="84"/>
        <end position="104"/>
    </location>
</feature>
<accession>A0A810BIE8</accession>